<dbReference type="EMBL" id="JBHTMP010000001">
    <property type="protein sequence ID" value="MFD1319555.1"/>
    <property type="molecule type" value="Genomic_DNA"/>
</dbReference>
<comment type="caution">
    <text evidence="3">The sequence shown here is derived from an EMBL/GenBank/DDBJ whole genome shotgun (WGS) entry which is preliminary data.</text>
</comment>
<protein>
    <submittedName>
        <fullName evidence="3">Uncharacterized protein</fullName>
    </submittedName>
</protein>
<keyword evidence="2" id="KW-0472">Membrane</keyword>
<name>A0ABW3Y6B8_9ACTN</name>
<evidence type="ECO:0000313" key="4">
    <source>
        <dbReference type="Proteomes" id="UP001597260"/>
    </source>
</evidence>
<proteinExistence type="predicted"/>
<reference evidence="4" key="1">
    <citation type="journal article" date="2019" name="Int. J. Syst. Evol. Microbiol.">
        <title>The Global Catalogue of Microorganisms (GCM) 10K type strain sequencing project: providing services to taxonomists for standard genome sequencing and annotation.</title>
        <authorList>
            <consortium name="The Broad Institute Genomics Platform"/>
            <consortium name="The Broad Institute Genome Sequencing Center for Infectious Disease"/>
            <person name="Wu L."/>
            <person name="Ma J."/>
        </authorList>
    </citation>
    <scope>NUCLEOTIDE SEQUENCE [LARGE SCALE GENOMIC DNA]</scope>
    <source>
        <strain evidence="4">JCM 31037</strain>
    </source>
</reference>
<accession>A0ABW3Y6B8</accession>
<feature type="transmembrane region" description="Helical" evidence="2">
    <location>
        <begin position="34"/>
        <end position="53"/>
    </location>
</feature>
<evidence type="ECO:0000256" key="1">
    <source>
        <dbReference type="SAM" id="MobiDB-lite"/>
    </source>
</evidence>
<feature type="compositionally biased region" description="Polar residues" evidence="1">
    <location>
        <begin position="113"/>
        <end position="123"/>
    </location>
</feature>
<feature type="transmembrane region" description="Helical" evidence="2">
    <location>
        <begin position="81"/>
        <end position="101"/>
    </location>
</feature>
<evidence type="ECO:0000256" key="2">
    <source>
        <dbReference type="SAM" id="Phobius"/>
    </source>
</evidence>
<dbReference type="RefSeq" id="WP_377565516.1">
    <property type="nucleotide sequence ID" value="NZ_JBHTMP010000001.1"/>
</dbReference>
<keyword evidence="2" id="KW-1133">Transmembrane helix</keyword>
<keyword evidence="2" id="KW-0812">Transmembrane</keyword>
<evidence type="ECO:0000313" key="3">
    <source>
        <dbReference type="EMBL" id="MFD1319555.1"/>
    </source>
</evidence>
<keyword evidence="4" id="KW-1185">Reference proteome</keyword>
<dbReference type="Proteomes" id="UP001597260">
    <property type="component" value="Unassembled WGS sequence"/>
</dbReference>
<feature type="region of interest" description="Disordered" evidence="1">
    <location>
        <begin position="106"/>
        <end position="136"/>
    </location>
</feature>
<gene>
    <name evidence="3" type="ORF">ACFQ4H_00475</name>
</gene>
<organism evidence="3 4">
    <name type="scientific">Micromonospora sonneratiae</name>
    <dbReference type="NCBI Taxonomy" id="1184706"/>
    <lineage>
        <taxon>Bacteria</taxon>
        <taxon>Bacillati</taxon>
        <taxon>Actinomycetota</taxon>
        <taxon>Actinomycetes</taxon>
        <taxon>Micromonosporales</taxon>
        <taxon>Micromonosporaceae</taxon>
        <taxon>Micromonospora</taxon>
    </lineage>
</organism>
<sequence>MTNRSRILIFLATIATVGLVIVVWRFGVKGANELVSLIGAVIAAIGVLVGMLVPEPSATAAANDAPARPPLTRAARLRRGLVAGSAVILIAALVVVGWQVADRHRAGERDRTSQLAATGSVTPGTDGIPAQPTGTPTAVATNVNSTAGTPPVDVVTRGVQPGQTGADPTKGVPTVMPPPVVHAPAVPAGTPEWTLYDTDAVQFLPAPRLQRAAGFGELTFQLNMHQINWYQWTDSDDLSYRGCRDPDATRWDGLKLDLFTTPRTYCRREPSDPSKVSYVQFTAKDMTANPAYVKVRVWVTGS</sequence>
<feature type="transmembrane region" description="Helical" evidence="2">
    <location>
        <begin position="7"/>
        <end position="28"/>
    </location>
</feature>